<reference evidence="2" key="2">
    <citation type="submission" date="2015-06" db="UniProtKB">
        <authorList>
            <consortium name="EnsemblPlants"/>
        </authorList>
    </citation>
    <scope>IDENTIFICATION</scope>
    <source>
        <strain evidence="2">DM1-3 516 R44</strain>
    </source>
</reference>
<name>M1DDZ1_SOLTU</name>
<feature type="region of interest" description="Disordered" evidence="1">
    <location>
        <begin position="21"/>
        <end position="57"/>
    </location>
</feature>
<feature type="compositionally biased region" description="Low complexity" evidence="1">
    <location>
        <begin position="40"/>
        <end position="51"/>
    </location>
</feature>
<proteinExistence type="predicted"/>
<evidence type="ECO:0000313" key="2">
    <source>
        <dbReference type="EnsemblPlants" id="PGSC0003DMT400087497"/>
    </source>
</evidence>
<dbReference type="Gramene" id="PGSC0003DMT400087497">
    <property type="protein sequence ID" value="PGSC0003DMT400087497"/>
    <property type="gene ID" value="PGSC0003DMG400037068"/>
</dbReference>
<dbReference type="Proteomes" id="UP000011115">
    <property type="component" value="Unassembled WGS sequence"/>
</dbReference>
<dbReference type="AlphaFoldDB" id="M1DDZ1"/>
<evidence type="ECO:0000313" key="3">
    <source>
        <dbReference type="Proteomes" id="UP000011115"/>
    </source>
</evidence>
<dbReference type="HOGENOM" id="CLU_1799882_0_0_1"/>
<protein>
    <submittedName>
        <fullName evidence="2">Uncharacterized protein</fullName>
    </submittedName>
</protein>
<keyword evidence="3" id="KW-1185">Reference proteome</keyword>
<dbReference type="EnsemblPlants" id="PGSC0003DMT400087497">
    <property type="protein sequence ID" value="PGSC0003DMT400087497"/>
    <property type="gene ID" value="PGSC0003DMG400037068"/>
</dbReference>
<dbReference type="PaxDb" id="4113-PGSC0003DMT400087497"/>
<sequence length="144" mass="16085">MDREKDYGLSTCTWIHTQTAWRTTEPTTGCGPNDGPWIGPSSRTSRPQPQSEEPRWPSRSVVLHKVCEVDCGWGYQEPSQKEEESRPAPQEQAEGFLQVLASKSKDFSVDFVTSAVTRDADALGDPPFGRFHRLLALAFSIFAL</sequence>
<accession>M1DDZ1</accession>
<organism evidence="2 3">
    <name type="scientific">Solanum tuberosum</name>
    <name type="common">Potato</name>
    <dbReference type="NCBI Taxonomy" id="4113"/>
    <lineage>
        <taxon>Eukaryota</taxon>
        <taxon>Viridiplantae</taxon>
        <taxon>Streptophyta</taxon>
        <taxon>Embryophyta</taxon>
        <taxon>Tracheophyta</taxon>
        <taxon>Spermatophyta</taxon>
        <taxon>Magnoliopsida</taxon>
        <taxon>eudicotyledons</taxon>
        <taxon>Gunneridae</taxon>
        <taxon>Pentapetalae</taxon>
        <taxon>asterids</taxon>
        <taxon>lamiids</taxon>
        <taxon>Solanales</taxon>
        <taxon>Solanaceae</taxon>
        <taxon>Solanoideae</taxon>
        <taxon>Solaneae</taxon>
        <taxon>Solanum</taxon>
    </lineage>
</organism>
<evidence type="ECO:0000256" key="1">
    <source>
        <dbReference type="SAM" id="MobiDB-lite"/>
    </source>
</evidence>
<dbReference type="InParanoid" id="M1DDZ1"/>
<reference evidence="3" key="1">
    <citation type="journal article" date="2011" name="Nature">
        <title>Genome sequence and analysis of the tuber crop potato.</title>
        <authorList>
            <consortium name="The Potato Genome Sequencing Consortium"/>
        </authorList>
    </citation>
    <scope>NUCLEOTIDE SEQUENCE [LARGE SCALE GENOMIC DNA]</scope>
    <source>
        <strain evidence="3">cv. DM1-3 516 R44</strain>
    </source>
</reference>